<proteinExistence type="predicted"/>
<accession>A0A0W0FB08</accession>
<evidence type="ECO:0000313" key="1">
    <source>
        <dbReference type="EMBL" id="KTB33520.1"/>
    </source>
</evidence>
<reference evidence="1 2" key="1">
    <citation type="submission" date="2015-12" db="EMBL/GenBank/DDBJ databases">
        <title>Draft genome sequence of Moniliophthora roreri, the causal agent of frosty pod rot of cacao.</title>
        <authorList>
            <person name="Aime M.C."/>
            <person name="Diaz-Valderrama J.R."/>
            <person name="Kijpornyongpan T."/>
            <person name="Phillips-Mora W."/>
        </authorList>
    </citation>
    <scope>NUCLEOTIDE SEQUENCE [LARGE SCALE GENOMIC DNA]</scope>
    <source>
        <strain evidence="1 2">MCA 2952</strain>
    </source>
</reference>
<gene>
    <name evidence="1" type="ORF">WG66_13898</name>
</gene>
<comment type="caution">
    <text evidence="1">The sequence shown here is derived from an EMBL/GenBank/DDBJ whole genome shotgun (WGS) entry which is preliminary data.</text>
</comment>
<evidence type="ECO:0000313" key="2">
    <source>
        <dbReference type="Proteomes" id="UP000054988"/>
    </source>
</evidence>
<protein>
    <submittedName>
        <fullName evidence="1">Uncharacterized protein</fullName>
    </submittedName>
</protein>
<dbReference type="AlphaFoldDB" id="A0A0W0FB08"/>
<dbReference type="Proteomes" id="UP000054988">
    <property type="component" value="Unassembled WGS sequence"/>
</dbReference>
<name>A0A0W0FB08_MONRR</name>
<sequence length="116" mass="12731">MATQKRFVFEMSPPTSGFLIVHCATSKIEDKPLILAITLRLDVGPIVDAPDTSARMTAFLALLRDIPADVIFGAWTKLENAPIPLGASLAARFPAPGITIVRSRRYVRFTWTACNM</sequence>
<dbReference type="EMBL" id="LATX01002168">
    <property type="protein sequence ID" value="KTB33520.1"/>
    <property type="molecule type" value="Genomic_DNA"/>
</dbReference>
<organism evidence="1 2">
    <name type="scientific">Moniliophthora roreri</name>
    <name type="common">Frosty pod rot fungus</name>
    <name type="synonym">Monilia roreri</name>
    <dbReference type="NCBI Taxonomy" id="221103"/>
    <lineage>
        <taxon>Eukaryota</taxon>
        <taxon>Fungi</taxon>
        <taxon>Dikarya</taxon>
        <taxon>Basidiomycota</taxon>
        <taxon>Agaricomycotina</taxon>
        <taxon>Agaricomycetes</taxon>
        <taxon>Agaricomycetidae</taxon>
        <taxon>Agaricales</taxon>
        <taxon>Marasmiineae</taxon>
        <taxon>Marasmiaceae</taxon>
        <taxon>Moniliophthora</taxon>
    </lineage>
</organism>